<dbReference type="GO" id="GO:0003723">
    <property type="term" value="F:RNA binding"/>
    <property type="evidence" value="ECO:0007669"/>
    <property type="project" value="UniProtKB-UniRule"/>
</dbReference>
<dbReference type="PANTHER" id="PTHR23236">
    <property type="entry name" value="EUKARYOTIC TRANSLATION INITIATION FACTOR 4B/4H"/>
    <property type="match status" value="1"/>
</dbReference>
<evidence type="ECO:0000259" key="4">
    <source>
        <dbReference type="PROSITE" id="PS50102"/>
    </source>
</evidence>
<dbReference type="InterPro" id="IPR000504">
    <property type="entry name" value="RRM_dom"/>
</dbReference>
<feature type="compositionally biased region" description="Basic and acidic residues" evidence="3">
    <location>
        <begin position="341"/>
        <end position="355"/>
    </location>
</feature>
<dbReference type="GO" id="GO:0005730">
    <property type="term" value="C:nucleolus"/>
    <property type="evidence" value="ECO:0007669"/>
    <property type="project" value="TreeGrafter"/>
</dbReference>
<organism evidence="5 6">
    <name type="scientific">Friedmanniomyces endolithicus</name>
    <dbReference type="NCBI Taxonomy" id="329885"/>
    <lineage>
        <taxon>Eukaryota</taxon>
        <taxon>Fungi</taxon>
        <taxon>Dikarya</taxon>
        <taxon>Ascomycota</taxon>
        <taxon>Pezizomycotina</taxon>
        <taxon>Dothideomycetes</taxon>
        <taxon>Dothideomycetidae</taxon>
        <taxon>Mycosphaerellales</taxon>
        <taxon>Teratosphaeriaceae</taxon>
        <taxon>Friedmanniomyces</taxon>
    </lineage>
</organism>
<gene>
    <name evidence="5" type="ORF">B0A54_17391</name>
</gene>
<feature type="domain" description="RRM" evidence="4">
    <location>
        <begin position="101"/>
        <end position="188"/>
    </location>
</feature>
<dbReference type="SMART" id="SM00360">
    <property type="entry name" value="RRM"/>
    <property type="match status" value="2"/>
</dbReference>
<dbReference type="SUPFAM" id="SSF54928">
    <property type="entry name" value="RNA-binding domain, RBD"/>
    <property type="match status" value="1"/>
</dbReference>
<proteinExistence type="predicted"/>
<dbReference type="STRING" id="329885.A0A4U0TRF8"/>
<dbReference type="PANTHER" id="PTHR23236:SF95">
    <property type="entry name" value="NUCLEOLAR PROTEIN 13"/>
    <property type="match status" value="1"/>
</dbReference>
<feature type="domain" description="RRM" evidence="4">
    <location>
        <begin position="214"/>
        <end position="331"/>
    </location>
</feature>
<feature type="compositionally biased region" description="Low complexity" evidence="3">
    <location>
        <begin position="388"/>
        <end position="400"/>
    </location>
</feature>
<feature type="compositionally biased region" description="Low complexity" evidence="3">
    <location>
        <begin position="427"/>
        <end position="443"/>
    </location>
</feature>
<accession>A0A4U0TRF8</accession>
<feature type="compositionally biased region" description="Basic residues" evidence="3">
    <location>
        <begin position="49"/>
        <end position="62"/>
    </location>
</feature>
<name>A0A4U0TRF8_9PEZI</name>
<feature type="region of interest" description="Disordered" evidence="3">
    <location>
        <begin position="282"/>
        <end position="455"/>
    </location>
</feature>
<feature type="compositionally biased region" description="Basic and acidic residues" evidence="3">
    <location>
        <begin position="408"/>
        <end position="417"/>
    </location>
</feature>
<dbReference type="Gene3D" id="3.30.70.330">
    <property type="match status" value="2"/>
</dbReference>
<feature type="compositionally biased region" description="Acidic residues" evidence="3">
    <location>
        <begin position="283"/>
        <end position="297"/>
    </location>
</feature>
<dbReference type="EMBL" id="NAJP01000180">
    <property type="protein sequence ID" value="TKA24452.1"/>
    <property type="molecule type" value="Genomic_DNA"/>
</dbReference>
<feature type="compositionally biased region" description="Basic and acidic residues" evidence="3">
    <location>
        <begin position="324"/>
        <end position="334"/>
    </location>
</feature>
<feature type="compositionally biased region" description="Low complexity" evidence="3">
    <location>
        <begin position="71"/>
        <end position="93"/>
    </location>
</feature>
<evidence type="ECO:0000256" key="1">
    <source>
        <dbReference type="ARBA" id="ARBA00022884"/>
    </source>
</evidence>
<feature type="compositionally biased region" description="Low complexity" evidence="3">
    <location>
        <begin position="357"/>
        <end position="366"/>
    </location>
</feature>
<dbReference type="OrthoDB" id="1875751at2759"/>
<feature type="compositionally biased region" description="Basic and acidic residues" evidence="3">
    <location>
        <begin position="29"/>
        <end position="38"/>
    </location>
</feature>
<feature type="region of interest" description="Disordered" evidence="3">
    <location>
        <begin position="1"/>
        <end position="97"/>
    </location>
</feature>
<dbReference type="Proteomes" id="UP000310066">
    <property type="component" value="Unassembled WGS sequence"/>
</dbReference>
<protein>
    <recommendedName>
        <fullName evidence="4">RRM domain-containing protein</fullName>
    </recommendedName>
</protein>
<dbReference type="InterPro" id="IPR012677">
    <property type="entry name" value="Nucleotide-bd_a/b_plait_sf"/>
</dbReference>
<evidence type="ECO:0000313" key="5">
    <source>
        <dbReference type="EMBL" id="TKA24452.1"/>
    </source>
</evidence>
<dbReference type="AlphaFoldDB" id="A0A4U0TRF8"/>
<comment type="caution">
    <text evidence="5">The sequence shown here is derived from an EMBL/GenBank/DDBJ whole genome shotgun (WGS) entry which is preliminary data.</text>
</comment>
<sequence length="455" mass="49453">MSKHSPEEAVATSPSHSPEPVPDRKRKQEKIPEDDKLAIDVSAPEPPSKKARRAEKKGKSKPKTTQPTTVSSAAEASQTGTTTTGTQDASTSAPTGTRADYGIWIGNLPFSATKDSLKQFLKEEGGIEGREIMRLHMPPPTDKAMASKSSNRGFAYVDFAREEILDKAMGLTEYMMGGRRVLIKNAKSFEGRPEKKVGGEEGVEARVMKKESSKRIFVGNLGFDVTREELEELFGVAGEVEDVFMATFQDSGKSKGFAWIRFMEAEAAEAAVRGFVYVKADEDGSGGESEDGDEDQADAGQKKARKTKSRRHKKHINQLHGRPLRCEFAEDPQTRYKKRYGKDAVKPAPGRDRRAPPVRAARDPAASGANRESIHASAAGEAPTDDLSSLISAAAAARSSKGPTPHAQKRDKEQRRDERRKRHDARTVAPGAALAGAQRATGAIVEGKGRKVVFD</sequence>
<keyword evidence="1 2" id="KW-0694">RNA-binding</keyword>
<dbReference type="PROSITE" id="PS50102">
    <property type="entry name" value="RRM"/>
    <property type="match status" value="2"/>
</dbReference>
<evidence type="ECO:0000256" key="3">
    <source>
        <dbReference type="SAM" id="MobiDB-lite"/>
    </source>
</evidence>
<feature type="compositionally biased region" description="Basic residues" evidence="3">
    <location>
        <begin position="302"/>
        <end position="317"/>
    </location>
</feature>
<dbReference type="Pfam" id="PF00076">
    <property type="entry name" value="RRM_1"/>
    <property type="match status" value="2"/>
</dbReference>
<evidence type="ECO:0000256" key="2">
    <source>
        <dbReference type="PROSITE-ProRule" id="PRU00176"/>
    </source>
</evidence>
<evidence type="ECO:0000313" key="6">
    <source>
        <dbReference type="Proteomes" id="UP000310066"/>
    </source>
</evidence>
<dbReference type="InterPro" id="IPR035979">
    <property type="entry name" value="RBD_domain_sf"/>
</dbReference>
<reference evidence="5 6" key="1">
    <citation type="submission" date="2017-03" db="EMBL/GenBank/DDBJ databases">
        <title>Genomes of endolithic fungi from Antarctica.</title>
        <authorList>
            <person name="Coleine C."/>
            <person name="Masonjones S."/>
            <person name="Stajich J.E."/>
        </authorList>
    </citation>
    <scope>NUCLEOTIDE SEQUENCE [LARGE SCALE GENOMIC DNA]</scope>
    <source>
        <strain evidence="5 6">CCFEE 5311</strain>
    </source>
</reference>